<organism evidence="13 14">
    <name type="scientific">Patulibacter brassicae</name>
    <dbReference type="NCBI Taxonomy" id="1705717"/>
    <lineage>
        <taxon>Bacteria</taxon>
        <taxon>Bacillati</taxon>
        <taxon>Actinomycetota</taxon>
        <taxon>Thermoleophilia</taxon>
        <taxon>Solirubrobacterales</taxon>
        <taxon>Patulibacteraceae</taxon>
        <taxon>Patulibacter</taxon>
    </lineage>
</organism>
<dbReference type="InterPro" id="IPR011712">
    <property type="entry name" value="Sig_transdc_His_kin_sub3_dim/P"/>
</dbReference>
<dbReference type="Pfam" id="PF07730">
    <property type="entry name" value="HisKA_3"/>
    <property type="match status" value="1"/>
</dbReference>
<keyword evidence="10" id="KW-0812">Transmembrane</keyword>
<keyword evidence="10" id="KW-0472">Membrane</keyword>
<keyword evidence="6 13" id="KW-0418">Kinase</keyword>
<dbReference type="RefSeq" id="WP_319952665.1">
    <property type="nucleotide sequence ID" value="NZ_JAXAVX010000001.1"/>
</dbReference>
<dbReference type="PANTHER" id="PTHR24421">
    <property type="entry name" value="NITRATE/NITRITE SENSOR PROTEIN NARX-RELATED"/>
    <property type="match status" value="1"/>
</dbReference>
<dbReference type="GO" id="GO:0016301">
    <property type="term" value="F:kinase activity"/>
    <property type="evidence" value="ECO:0007669"/>
    <property type="project" value="UniProtKB-KW"/>
</dbReference>
<evidence type="ECO:0000256" key="1">
    <source>
        <dbReference type="ARBA" id="ARBA00000085"/>
    </source>
</evidence>
<feature type="domain" description="Histidine kinase/HSP90-like ATPase" evidence="11">
    <location>
        <begin position="279"/>
        <end position="363"/>
    </location>
</feature>
<evidence type="ECO:0000256" key="8">
    <source>
        <dbReference type="ARBA" id="ARBA00023012"/>
    </source>
</evidence>
<feature type="transmembrane region" description="Helical" evidence="10">
    <location>
        <begin position="99"/>
        <end position="116"/>
    </location>
</feature>
<gene>
    <name evidence="13" type="ORF">SK069_02850</name>
</gene>
<keyword evidence="10" id="KW-1133">Transmembrane helix</keyword>
<evidence type="ECO:0000259" key="11">
    <source>
        <dbReference type="Pfam" id="PF02518"/>
    </source>
</evidence>
<dbReference type="InterPro" id="IPR003594">
    <property type="entry name" value="HATPase_dom"/>
</dbReference>
<name>A0ABU4VFE1_9ACTN</name>
<keyword evidence="4" id="KW-0808">Transferase</keyword>
<feature type="transmembrane region" description="Helical" evidence="10">
    <location>
        <begin position="65"/>
        <end position="87"/>
    </location>
</feature>
<evidence type="ECO:0000256" key="3">
    <source>
        <dbReference type="ARBA" id="ARBA00022553"/>
    </source>
</evidence>
<comment type="catalytic activity">
    <reaction evidence="1">
        <text>ATP + protein L-histidine = ADP + protein N-phospho-L-histidine.</text>
        <dbReference type="EC" id="2.7.13.3"/>
    </reaction>
</comment>
<evidence type="ECO:0000313" key="13">
    <source>
        <dbReference type="EMBL" id="MDX8150519.1"/>
    </source>
</evidence>
<feature type="domain" description="Signal transduction histidine kinase subgroup 3 dimerisation and phosphoacceptor" evidence="12">
    <location>
        <begin position="175"/>
        <end position="241"/>
    </location>
</feature>
<proteinExistence type="predicted"/>
<keyword evidence="8" id="KW-0902">Two-component regulatory system</keyword>
<dbReference type="SUPFAM" id="SSF55874">
    <property type="entry name" value="ATPase domain of HSP90 chaperone/DNA topoisomerase II/histidine kinase"/>
    <property type="match status" value="1"/>
</dbReference>
<keyword evidence="14" id="KW-1185">Reference proteome</keyword>
<evidence type="ECO:0000256" key="10">
    <source>
        <dbReference type="SAM" id="Phobius"/>
    </source>
</evidence>
<evidence type="ECO:0000313" key="14">
    <source>
        <dbReference type="Proteomes" id="UP001277761"/>
    </source>
</evidence>
<keyword evidence="3" id="KW-0597">Phosphoprotein</keyword>
<evidence type="ECO:0000256" key="4">
    <source>
        <dbReference type="ARBA" id="ARBA00022679"/>
    </source>
</evidence>
<dbReference type="Pfam" id="PF02518">
    <property type="entry name" value="HATPase_c"/>
    <property type="match status" value="1"/>
</dbReference>
<dbReference type="EC" id="2.7.13.3" evidence="2"/>
<dbReference type="InterPro" id="IPR036890">
    <property type="entry name" value="HATPase_C_sf"/>
</dbReference>
<sequence>MRAEPDRAGTARPSATAPAPTSATEAGVGVRWLDESPLVLHLGGSAFLGALVLVLWALTGGGAFWPMWVWFGLAVAFGVYALLRSALSEPRPSRLERTRQWFLFASGVEVTIWLLSGGGAFWPIWPILGFGSWYLALLALSRGDALPWRRARQLAERVDVLTRTRRGALDVQAEELRRIERDLHDGAQARLVALSMRLGRAEQRLQDDGDEATRTLVLDAQRDAEAAIGELRDLARGIAPPILADRGLLAAAQALGRRCAIPVTVEGALARRPSPVVESAAYFVIAESLTNAAKHAGPASATVRLGEEQGRLVVEIADDGTGGADPTGSGLTGLRRRVEALDGRLAVSAPDAGGTLVRAELPHG</sequence>
<evidence type="ECO:0000259" key="12">
    <source>
        <dbReference type="Pfam" id="PF07730"/>
    </source>
</evidence>
<reference evidence="13 14" key="1">
    <citation type="submission" date="2023-11" db="EMBL/GenBank/DDBJ databases">
        <authorList>
            <person name="Xu M."/>
            <person name="Jiang T."/>
        </authorList>
    </citation>
    <scope>NUCLEOTIDE SEQUENCE [LARGE SCALE GENOMIC DNA]</scope>
    <source>
        <strain evidence="13 14">SD</strain>
    </source>
</reference>
<comment type="caution">
    <text evidence="13">The sequence shown here is derived from an EMBL/GenBank/DDBJ whole genome shotgun (WGS) entry which is preliminary data.</text>
</comment>
<feature type="compositionally biased region" description="Low complexity" evidence="9">
    <location>
        <begin position="10"/>
        <end position="23"/>
    </location>
</feature>
<dbReference type="Proteomes" id="UP001277761">
    <property type="component" value="Unassembled WGS sequence"/>
</dbReference>
<dbReference type="EMBL" id="JAXAVX010000001">
    <property type="protein sequence ID" value="MDX8150519.1"/>
    <property type="molecule type" value="Genomic_DNA"/>
</dbReference>
<dbReference type="Gene3D" id="3.30.565.10">
    <property type="entry name" value="Histidine kinase-like ATPase, C-terminal domain"/>
    <property type="match status" value="1"/>
</dbReference>
<keyword evidence="7" id="KW-0067">ATP-binding</keyword>
<evidence type="ECO:0000256" key="7">
    <source>
        <dbReference type="ARBA" id="ARBA00022840"/>
    </source>
</evidence>
<feature type="region of interest" description="Disordered" evidence="9">
    <location>
        <begin position="1"/>
        <end position="23"/>
    </location>
</feature>
<evidence type="ECO:0000256" key="2">
    <source>
        <dbReference type="ARBA" id="ARBA00012438"/>
    </source>
</evidence>
<evidence type="ECO:0000256" key="5">
    <source>
        <dbReference type="ARBA" id="ARBA00022741"/>
    </source>
</evidence>
<dbReference type="Gene3D" id="1.20.5.1930">
    <property type="match status" value="1"/>
</dbReference>
<dbReference type="InterPro" id="IPR050482">
    <property type="entry name" value="Sensor_HK_TwoCompSys"/>
</dbReference>
<evidence type="ECO:0000256" key="9">
    <source>
        <dbReference type="SAM" id="MobiDB-lite"/>
    </source>
</evidence>
<accession>A0ABU4VFE1</accession>
<protein>
    <recommendedName>
        <fullName evidence="2">histidine kinase</fullName>
        <ecNumber evidence="2">2.7.13.3</ecNumber>
    </recommendedName>
</protein>
<evidence type="ECO:0000256" key="6">
    <source>
        <dbReference type="ARBA" id="ARBA00022777"/>
    </source>
</evidence>
<dbReference type="PANTHER" id="PTHR24421:SF10">
    <property type="entry name" value="NITRATE_NITRITE SENSOR PROTEIN NARQ"/>
    <property type="match status" value="1"/>
</dbReference>
<dbReference type="CDD" id="cd16917">
    <property type="entry name" value="HATPase_UhpB-NarQ-NarX-like"/>
    <property type="match status" value="1"/>
</dbReference>
<feature type="transmembrane region" description="Helical" evidence="10">
    <location>
        <begin position="38"/>
        <end position="59"/>
    </location>
</feature>
<keyword evidence="5" id="KW-0547">Nucleotide-binding</keyword>